<comment type="caution">
    <text evidence="13">The sequence shown here is derived from an EMBL/GenBank/DDBJ whole genome shotgun (WGS) entry which is preliminary data.</text>
</comment>
<keyword evidence="3" id="KW-0997">Cell inner membrane</keyword>
<dbReference type="PANTHER" id="PTHR47529">
    <property type="entry name" value="PEPTIDYL-PROLYL CIS-TRANS ISOMERASE D"/>
    <property type="match status" value="1"/>
</dbReference>
<sequence length="719" mass="80540">MAILGEIRKRSWLLVGVIALALLAFLVNPDTIDKVFGKNPNILGKVNGEEITRDEFNDQLFIMQQQAQQQGQQTKGLEEQAWQILVQSKLIKQQFEKMGLKLTDEVFWSQLQYDPMFAQNQGAFDEKGNFKTQEFKKMISDWQATNPEQYNFWLKSKKAIEYRMMARMLFGNITSGITASKKEAELMMKFRDDMANIDFVKVDYLEFSKKNDVKVTTQDLADYIKQHPTRFKATASRNLAYAYFPATPSAQDDAATLNELNKLYLKGTDASNGTENFQNTKNDSMFVELNSDVPFIPQYVSPTQLPAELKDKIATAAIGQIFGPYKEQNLYVVSKLLDKKPSDSTETRHILISYKDTEIGKQDKSVTRTKEQAKKLADSIYAAVKANPATFADDLKFSDDKGSAAQGGNVGWTTPAQPKFVPEFQKFVNDSPKGATGVVETQFGYHIINILDKKSGSMTYKIAHLAKNVKASDKTENQVLTQATRFIQQTEGKSFNQFKNLAEKNKYRFDNPKTVGRFQGTLPGLNTDKDADVIAWAFDKKREIGDTDIFTVEGTGDRIVAYVVGKQDEGLADPETVRDQIEPIVKNKVLAKKIIEKINAGKYTSLDQAAKAFGTTKGNADVNLFNPSVNGAMEPRVAGAAFGVATNKLSQPVEGMTGVYLVVKKSVKTNKLPGDIKQITESIKQQNSQQFTGAFLKSLQDNANIKDYRIEVWDKTAQR</sequence>
<comment type="subcellular location">
    <subcellularLocation>
        <location evidence="1">Cell inner membrane</location>
        <topology evidence="1">Single-pass type II membrane protein</topology>
        <orientation evidence="1">Periplasmic side</orientation>
    </subcellularLocation>
</comment>
<evidence type="ECO:0000256" key="9">
    <source>
        <dbReference type="ARBA" id="ARBA00040743"/>
    </source>
</evidence>
<reference evidence="13 14" key="1">
    <citation type="submission" date="2017-05" db="EMBL/GenBank/DDBJ databases">
        <authorList>
            <person name="Varghese N."/>
            <person name="Submissions S."/>
        </authorList>
    </citation>
    <scope>NUCLEOTIDE SEQUENCE [LARGE SCALE GENOMIC DNA]</scope>
    <source>
        <strain evidence="13 14">DSM 18015</strain>
    </source>
</reference>
<dbReference type="InterPro" id="IPR046357">
    <property type="entry name" value="PPIase_dom_sf"/>
</dbReference>
<dbReference type="Gene3D" id="3.10.50.40">
    <property type="match status" value="2"/>
</dbReference>
<dbReference type="InterPro" id="IPR000297">
    <property type="entry name" value="PPIase_PpiC"/>
</dbReference>
<evidence type="ECO:0000256" key="1">
    <source>
        <dbReference type="ARBA" id="ARBA00004382"/>
    </source>
</evidence>
<evidence type="ECO:0000256" key="8">
    <source>
        <dbReference type="ARBA" id="ARBA00038408"/>
    </source>
</evidence>
<dbReference type="EMBL" id="FXUO01000002">
    <property type="protein sequence ID" value="SMP89665.1"/>
    <property type="molecule type" value="Genomic_DNA"/>
</dbReference>
<evidence type="ECO:0000256" key="5">
    <source>
        <dbReference type="ARBA" id="ARBA00022989"/>
    </source>
</evidence>
<evidence type="ECO:0000256" key="2">
    <source>
        <dbReference type="ARBA" id="ARBA00022475"/>
    </source>
</evidence>
<evidence type="ECO:0000313" key="13">
    <source>
        <dbReference type="EMBL" id="SMP89665.1"/>
    </source>
</evidence>
<name>A0ABY1R144_9FLAO</name>
<organism evidence="13 14">
    <name type="scientific">Epilithonimonas pallida</name>
    <dbReference type="NCBI Taxonomy" id="373671"/>
    <lineage>
        <taxon>Bacteria</taxon>
        <taxon>Pseudomonadati</taxon>
        <taxon>Bacteroidota</taxon>
        <taxon>Flavobacteriia</taxon>
        <taxon>Flavobacteriales</taxon>
        <taxon>Weeksellaceae</taxon>
        <taxon>Chryseobacterium group</taxon>
        <taxon>Epilithonimonas</taxon>
    </lineage>
</organism>
<comment type="similarity">
    <text evidence="8">Belongs to the PpiD chaperone family.</text>
</comment>
<dbReference type="GO" id="GO:0016853">
    <property type="term" value="F:isomerase activity"/>
    <property type="evidence" value="ECO:0007669"/>
    <property type="project" value="UniProtKB-KW"/>
</dbReference>
<keyword evidence="14" id="KW-1185">Reference proteome</keyword>
<evidence type="ECO:0000256" key="7">
    <source>
        <dbReference type="ARBA" id="ARBA00023186"/>
    </source>
</evidence>
<dbReference type="SUPFAM" id="SSF109998">
    <property type="entry name" value="Triger factor/SurA peptide-binding domain-like"/>
    <property type="match status" value="1"/>
</dbReference>
<evidence type="ECO:0000259" key="12">
    <source>
        <dbReference type="PROSITE" id="PS50198"/>
    </source>
</evidence>
<dbReference type="Proteomes" id="UP001158050">
    <property type="component" value="Unassembled WGS sequence"/>
</dbReference>
<keyword evidence="4" id="KW-0812">Transmembrane</keyword>
<evidence type="ECO:0000256" key="6">
    <source>
        <dbReference type="ARBA" id="ARBA00023136"/>
    </source>
</evidence>
<dbReference type="PROSITE" id="PS50198">
    <property type="entry name" value="PPIC_PPIASE_2"/>
    <property type="match status" value="1"/>
</dbReference>
<evidence type="ECO:0000256" key="3">
    <source>
        <dbReference type="ARBA" id="ARBA00022519"/>
    </source>
</evidence>
<evidence type="ECO:0000256" key="4">
    <source>
        <dbReference type="ARBA" id="ARBA00022692"/>
    </source>
</evidence>
<accession>A0ABY1R144</accession>
<gene>
    <name evidence="13" type="ORF">SAMN05421679_10259</name>
</gene>
<keyword evidence="2" id="KW-1003">Cell membrane</keyword>
<keyword evidence="6" id="KW-0472">Membrane</keyword>
<keyword evidence="11 13" id="KW-0413">Isomerase</keyword>
<proteinExistence type="inferred from homology"/>
<dbReference type="Pfam" id="PF13616">
    <property type="entry name" value="Rotamase_3"/>
    <property type="match status" value="1"/>
</dbReference>
<evidence type="ECO:0000256" key="10">
    <source>
        <dbReference type="ARBA" id="ARBA00042775"/>
    </source>
</evidence>
<feature type="domain" description="PpiC" evidence="12">
    <location>
        <begin position="342"/>
        <end position="452"/>
    </location>
</feature>
<dbReference type="RefSeq" id="WP_283415585.1">
    <property type="nucleotide sequence ID" value="NZ_FXUO01000002.1"/>
</dbReference>
<evidence type="ECO:0000313" key="14">
    <source>
        <dbReference type="Proteomes" id="UP001158050"/>
    </source>
</evidence>
<keyword evidence="5" id="KW-1133">Transmembrane helix</keyword>
<dbReference type="PANTHER" id="PTHR47529:SF1">
    <property type="entry name" value="PERIPLASMIC CHAPERONE PPID"/>
    <property type="match status" value="1"/>
</dbReference>
<keyword evidence="11" id="KW-0697">Rotamase</keyword>
<evidence type="ECO:0000256" key="11">
    <source>
        <dbReference type="PROSITE-ProRule" id="PRU00278"/>
    </source>
</evidence>
<dbReference type="InterPro" id="IPR052029">
    <property type="entry name" value="PpiD_chaperone"/>
</dbReference>
<protein>
    <recommendedName>
        <fullName evidence="9">Periplasmic chaperone PpiD</fullName>
    </recommendedName>
    <alternativeName>
        <fullName evidence="10">Periplasmic folding chaperone</fullName>
    </alternativeName>
</protein>
<dbReference type="InterPro" id="IPR027304">
    <property type="entry name" value="Trigger_fact/SurA_dom_sf"/>
</dbReference>
<keyword evidence="7" id="KW-0143">Chaperone</keyword>
<dbReference type="Pfam" id="PF13623">
    <property type="entry name" value="SurA_N_2"/>
    <property type="match status" value="1"/>
</dbReference>
<dbReference type="Gene3D" id="1.10.4030.10">
    <property type="entry name" value="Porin chaperone SurA, peptide-binding domain"/>
    <property type="match status" value="1"/>
</dbReference>
<dbReference type="SUPFAM" id="SSF54534">
    <property type="entry name" value="FKBP-like"/>
    <property type="match status" value="1"/>
</dbReference>